<name>A0ABD5MRA9_9EURY</name>
<dbReference type="EMBL" id="JBHMAJ010000011">
    <property type="protein sequence ID" value="MFB9826017.1"/>
    <property type="molecule type" value="Genomic_DNA"/>
</dbReference>
<protein>
    <submittedName>
        <fullName evidence="2">CBS domain-containing protein</fullName>
    </submittedName>
</protein>
<keyword evidence="3" id="KW-1185">Reference proteome</keyword>
<dbReference type="Pfam" id="PF00571">
    <property type="entry name" value="CBS"/>
    <property type="match status" value="1"/>
</dbReference>
<dbReference type="Gene3D" id="3.10.580.10">
    <property type="entry name" value="CBS-domain"/>
    <property type="match status" value="1"/>
</dbReference>
<evidence type="ECO:0000313" key="2">
    <source>
        <dbReference type="EMBL" id="MFB9826017.1"/>
    </source>
</evidence>
<feature type="domain" description="CBS" evidence="1">
    <location>
        <begin position="3"/>
        <end position="42"/>
    </location>
</feature>
<reference evidence="2" key="1">
    <citation type="submission" date="2024-09" db="EMBL/GenBank/DDBJ databases">
        <authorList>
            <person name="Sun Q."/>
        </authorList>
    </citation>
    <scope>NUCLEOTIDE SEQUENCE [LARGE SCALE GENOMIC DNA]</scope>
    <source>
        <strain evidence="2">JCM 31273</strain>
    </source>
</reference>
<evidence type="ECO:0000313" key="3">
    <source>
        <dbReference type="Proteomes" id="UP001589595"/>
    </source>
</evidence>
<evidence type="ECO:0000259" key="1">
    <source>
        <dbReference type="Pfam" id="PF00571"/>
    </source>
</evidence>
<gene>
    <name evidence="2" type="ORF">ACFFOL_17755</name>
</gene>
<dbReference type="InterPro" id="IPR000644">
    <property type="entry name" value="CBS_dom"/>
</dbReference>
<dbReference type="Proteomes" id="UP001589595">
    <property type="component" value="Unassembled WGS sequence"/>
</dbReference>
<proteinExistence type="predicted"/>
<dbReference type="RefSeq" id="WP_222923839.1">
    <property type="nucleotide sequence ID" value="NZ_CP082288.1"/>
</dbReference>
<dbReference type="SUPFAM" id="SSF54631">
    <property type="entry name" value="CBS-domain pair"/>
    <property type="match status" value="1"/>
</dbReference>
<dbReference type="AlphaFoldDB" id="A0ABD5MRA9"/>
<sequence>MIDRRDSTQVALSQLIQSDVDALPVTRDGAVVGIVTMTAIRDGRSEGA</sequence>
<accession>A0ABD5MRA9</accession>
<organism evidence="2 3">
    <name type="scientific">Halobaculum roseum</name>
    <dbReference type="NCBI Taxonomy" id="2175149"/>
    <lineage>
        <taxon>Archaea</taxon>
        <taxon>Methanobacteriati</taxon>
        <taxon>Methanobacteriota</taxon>
        <taxon>Stenosarchaea group</taxon>
        <taxon>Halobacteria</taxon>
        <taxon>Halobacteriales</taxon>
        <taxon>Haloferacaceae</taxon>
        <taxon>Halobaculum</taxon>
    </lineage>
</organism>
<comment type="caution">
    <text evidence="2">The sequence shown here is derived from an EMBL/GenBank/DDBJ whole genome shotgun (WGS) entry which is preliminary data.</text>
</comment>
<dbReference type="GeneID" id="67212548"/>
<dbReference type="InterPro" id="IPR046342">
    <property type="entry name" value="CBS_dom_sf"/>
</dbReference>